<organism evidence="1 2">
    <name type="scientific">Pisolithus microcarpus 441</name>
    <dbReference type="NCBI Taxonomy" id="765257"/>
    <lineage>
        <taxon>Eukaryota</taxon>
        <taxon>Fungi</taxon>
        <taxon>Dikarya</taxon>
        <taxon>Basidiomycota</taxon>
        <taxon>Agaricomycotina</taxon>
        <taxon>Agaricomycetes</taxon>
        <taxon>Agaricomycetidae</taxon>
        <taxon>Boletales</taxon>
        <taxon>Sclerodermatineae</taxon>
        <taxon>Pisolithaceae</taxon>
        <taxon>Pisolithus</taxon>
    </lineage>
</organism>
<dbReference type="Proteomes" id="UP000054018">
    <property type="component" value="Unassembled WGS sequence"/>
</dbReference>
<reference evidence="1 2" key="1">
    <citation type="submission" date="2014-04" db="EMBL/GenBank/DDBJ databases">
        <authorList>
            <consortium name="DOE Joint Genome Institute"/>
            <person name="Kuo A."/>
            <person name="Kohler A."/>
            <person name="Costa M.D."/>
            <person name="Nagy L.G."/>
            <person name="Floudas D."/>
            <person name="Copeland A."/>
            <person name="Barry K.W."/>
            <person name="Cichocki N."/>
            <person name="Veneault-Fourrey C."/>
            <person name="LaButti K."/>
            <person name="Lindquist E.A."/>
            <person name="Lipzen A."/>
            <person name="Lundell T."/>
            <person name="Morin E."/>
            <person name="Murat C."/>
            <person name="Sun H."/>
            <person name="Tunlid A."/>
            <person name="Henrissat B."/>
            <person name="Grigoriev I.V."/>
            <person name="Hibbett D.S."/>
            <person name="Martin F."/>
            <person name="Nordberg H.P."/>
            <person name="Cantor M.N."/>
            <person name="Hua S.X."/>
        </authorList>
    </citation>
    <scope>NUCLEOTIDE SEQUENCE [LARGE SCALE GENOMIC DNA]</scope>
    <source>
        <strain evidence="1 2">441</strain>
    </source>
</reference>
<dbReference type="HOGENOM" id="CLU_2776871_0_0_1"/>
<dbReference type="AlphaFoldDB" id="A0A0C9Z6W3"/>
<evidence type="ECO:0000313" key="2">
    <source>
        <dbReference type="Proteomes" id="UP000054018"/>
    </source>
</evidence>
<reference evidence="2" key="2">
    <citation type="submission" date="2015-01" db="EMBL/GenBank/DDBJ databases">
        <title>Evolutionary Origins and Diversification of the Mycorrhizal Mutualists.</title>
        <authorList>
            <consortium name="DOE Joint Genome Institute"/>
            <consortium name="Mycorrhizal Genomics Consortium"/>
            <person name="Kohler A."/>
            <person name="Kuo A."/>
            <person name="Nagy L.G."/>
            <person name="Floudas D."/>
            <person name="Copeland A."/>
            <person name="Barry K.W."/>
            <person name="Cichocki N."/>
            <person name="Veneault-Fourrey C."/>
            <person name="LaButti K."/>
            <person name="Lindquist E.A."/>
            <person name="Lipzen A."/>
            <person name="Lundell T."/>
            <person name="Morin E."/>
            <person name="Murat C."/>
            <person name="Riley R."/>
            <person name="Ohm R."/>
            <person name="Sun H."/>
            <person name="Tunlid A."/>
            <person name="Henrissat B."/>
            <person name="Grigoriev I.V."/>
            <person name="Hibbett D.S."/>
            <person name="Martin F."/>
        </authorList>
    </citation>
    <scope>NUCLEOTIDE SEQUENCE [LARGE SCALE GENOMIC DNA]</scope>
    <source>
        <strain evidence="2">441</strain>
    </source>
</reference>
<name>A0A0C9Z6W3_9AGAM</name>
<dbReference type="EMBL" id="KN833811">
    <property type="protein sequence ID" value="KIK18167.1"/>
    <property type="molecule type" value="Genomic_DNA"/>
</dbReference>
<keyword evidence="2" id="KW-1185">Reference proteome</keyword>
<evidence type="ECO:0000313" key="1">
    <source>
        <dbReference type="EMBL" id="KIK18167.1"/>
    </source>
</evidence>
<sequence length="69" mass="7447">MMAAWVDRITKRLDGPEEIGWIAPTNNGNPQILVGPIGQGPFPAHHKCYLSLSFLGTSDPKFTLVNVGA</sequence>
<protein>
    <submittedName>
        <fullName evidence="1">Uncharacterized protein</fullName>
    </submittedName>
</protein>
<gene>
    <name evidence="1" type="ORF">PISMIDRAFT_684463</name>
</gene>
<proteinExistence type="predicted"/>
<accession>A0A0C9Z6W3</accession>